<feature type="non-terminal residue" evidence="1">
    <location>
        <position position="1"/>
    </location>
</feature>
<proteinExistence type="predicted"/>
<sequence length="68" mass="6761">LVNLSVCQPPTTTTAPAGPAKAQEQPPPTTTAAKGGPAPPAVLASTPVSEVSNSNYFVKDALTSSTLI</sequence>
<evidence type="ECO:0000313" key="2">
    <source>
        <dbReference type="Proteomes" id="UP000789920"/>
    </source>
</evidence>
<dbReference type="EMBL" id="CAJVQC010032928">
    <property type="protein sequence ID" value="CAG8752506.1"/>
    <property type="molecule type" value="Genomic_DNA"/>
</dbReference>
<reference evidence="1" key="1">
    <citation type="submission" date="2021-06" db="EMBL/GenBank/DDBJ databases">
        <authorList>
            <person name="Kallberg Y."/>
            <person name="Tangrot J."/>
            <person name="Rosling A."/>
        </authorList>
    </citation>
    <scope>NUCLEOTIDE SEQUENCE</scope>
    <source>
        <strain evidence="1">MA461A</strain>
    </source>
</reference>
<organism evidence="1 2">
    <name type="scientific">Racocetra persica</name>
    <dbReference type="NCBI Taxonomy" id="160502"/>
    <lineage>
        <taxon>Eukaryota</taxon>
        <taxon>Fungi</taxon>
        <taxon>Fungi incertae sedis</taxon>
        <taxon>Mucoromycota</taxon>
        <taxon>Glomeromycotina</taxon>
        <taxon>Glomeromycetes</taxon>
        <taxon>Diversisporales</taxon>
        <taxon>Gigasporaceae</taxon>
        <taxon>Racocetra</taxon>
    </lineage>
</organism>
<dbReference type="Proteomes" id="UP000789920">
    <property type="component" value="Unassembled WGS sequence"/>
</dbReference>
<name>A0ACA9QIH7_9GLOM</name>
<protein>
    <submittedName>
        <fullName evidence="1">19089_t:CDS:1</fullName>
    </submittedName>
</protein>
<evidence type="ECO:0000313" key="1">
    <source>
        <dbReference type="EMBL" id="CAG8752506.1"/>
    </source>
</evidence>
<comment type="caution">
    <text evidence="1">The sequence shown here is derived from an EMBL/GenBank/DDBJ whole genome shotgun (WGS) entry which is preliminary data.</text>
</comment>
<gene>
    <name evidence="1" type="ORF">RPERSI_LOCUS14342</name>
</gene>
<accession>A0ACA9QIH7</accession>
<keyword evidence="2" id="KW-1185">Reference proteome</keyword>